<dbReference type="EMBL" id="CANTUO010000003">
    <property type="protein sequence ID" value="CAI5758927.1"/>
    <property type="molecule type" value="Genomic_DNA"/>
</dbReference>
<feature type="transmembrane region" description="Helical" evidence="7">
    <location>
        <begin position="37"/>
        <end position="58"/>
    </location>
</feature>
<keyword evidence="3 7" id="KW-0812">Transmembrane</keyword>
<evidence type="ECO:0008006" key="10">
    <source>
        <dbReference type="Google" id="ProtNLM"/>
    </source>
</evidence>
<organism evidence="8 9">
    <name type="scientific">Candida verbasci</name>
    <dbReference type="NCBI Taxonomy" id="1227364"/>
    <lineage>
        <taxon>Eukaryota</taxon>
        <taxon>Fungi</taxon>
        <taxon>Dikarya</taxon>
        <taxon>Ascomycota</taxon>
        <taxon>Saccharomycotina</taxon>
        <taxon>Pichiomycetes</taxon>
        <taxon>Debaryomycetaceae</taxon>
        <taxon>Candida/Lodderomyces clade</taxon>
        <taxon>Candida</taxon>
    </lineage>
</organism>
<feature type="transmembrane region" description="Helical" evidence="7">
    <location>
        <begin position="160"/>
        <end position="180"/>
    </location>
</feature>
<evidence type="ECO:0000313" key="9">
    <source>
        <dbReference type="Proteomes" id="UP001152885"/>
    </source>
</evidence>
<feature type="compositionally biased region" description="Basic and acidic residues" evidence="6">
    <location>
        <begin position="305"/>
        <end position="315"/>
    </location>
</feature>
<evidence type="ECO:0000313" key="8">
    <source>
        <dbReference type="EMBL" id="CAI5758927.1"/>
    </source>
</evidence>
<dbReference type="Gene3D" id="1.20.1070.10">
    <property type="entry name" value="Rhodopsin 7-helix transmembrane proteins"/>
    <property type="match status" value="1"/>
</dbReference>
<comment type="caution">
    <text evidence="8">The sequence shown here is derived from an EMBL/GenBank/DDBJ whole genome shotgun (WGS) entry which is preliminary data.</text>
</comment>
<keyword evidence="5 7" id="KW-0472">Membrane</keyword>
<dbReference type="PANTHER" id="PTHR28286:SF1">
    <property type="entry name" value="30 KDA HEAT SHOCK PROTEIN-RELATED"/>
    <property type="match status" value="1"/>
</dbReference>
<dbReference type="CDD" id="cd15239">
    <property type="entry name" value="7tm_YRO2_fungal-like"/>
    <property type="match status" value="1"/>
</dbReference>
<sequence>MDSSNTFIEIFKRNKAVDTNSIPSEVDIHLTSHGSSWLWAAFALFALFAIVHGFIYSLVSVRKSGLKKALLTIPLFTNSVLAFAYYTYASNLGYTWIQTEFHHVTTDLGYDNRQIFYLKFVAYFLAWPLVLTLFLINTNTLLSEDHEDLIKKFITIISQIFTRVLAIEVFVLGLLIGALIRTSYKWGYFTFAVVAQLFVIYLVCYDLNRSFASANRNLLANLIIIFTVIPWILYPVAWGLSEGGNVIQPDSEAVFYGILDLITFGIVPICLTWIAINDIDEDFFTKIWHFHLRDGGRADVVDEKEVVEETPRHSGDTAVPPSGVPVTAEEPLREETV</sequence>
<proteinExistence type="inferred from homology"/>
<gene>
    <name evidence="8" type="ORF">CANVERA_P3437</name>
</gene>
<dbReference type="SMART" id="SM01021">
    <property type="entry name" value="Bac_rhodopsin"/>
    <property type="match status" value="1"/>
</dbReference>
<evidence type="ECO:0000256" key="5">
    <source>
        <dbReference type="ARBA" id="ARBA00023136"/>
    </source>
</evidence>
<keyword evidence="4 7" id="KW-1133">Transmembrane helix</keyword>
<evidence type="ECO:0000256" key="1">
    <source>
        <dbReference type="ARBA" id="ARBA00004141"/>
    </source>
</evidence>
<evidence type="ECO:0000256" key="4">
    <source>
        <dbReference type="ARBA" id="ARBA00022989"/>
    </source>
</evidence>
<feature type="transmembrane region" description="Helical" evidence="7">
    <location>
        <begin position="70"/>
        <end position="88"/>
    </location>
</feature>
<dbReference type="Pfam" id="PF01036">
    <property type="entry name" value="Bac_rhodopsin"/>
    <property type="match status" value="1"/>
</dbReference>
<dbReference type="PANTHER" id="PTHR28286">
    <property type="match status" value="1"/>
</dbReference>
<evidence type="ECO:0000256" key="2">
    <source>
        <dbReference type="ARBA" id="ARBA00008130"/>
    </source>
</evidence>
<evidence type="ECO:0000256" key="7">
    <source>
        <dbReference type="SAM" id="Phobius"/>
    </source>
</evidence>
<dbReference type="FunFam" id="1.20.1070.10:FF:000160">
    <property type="entry name" value="Related to Opsin-1"/>
    <property type="match status" value="1"/>
</dbReference>
<feature type="transmembrane region" description="Helical" evidence="7">
    <location>
        <begin position="219"/>
        <end position="241"/>
    </location>
</feature>
<dbReference type="SUPFAM" id="SSF81321">
    <property type="entry name" value="Family A G protein-coupled receptor-like"/>
    <property type="match status" value="1"/>
</dbReference>
<comment type="similarity">
    <text evidence="2">Belongs to the archaeal/bacterial/fungal opsin family.</text>
</comment>
<protein>
    <recommendedName>
        <fullName evidence="10">30 kDa heat shock protein</fullName>
    </recommendedName>
</protein>
<reference evidence="8" key="1">
    <citation type="submission" date="2022-12" db="EMBL/GenBank/DDBJ databases">
        <authorList>
            <person name="Brejova B."/>
        </authorList>
    </citation>
    <scope>NUCLEOTIDE SEQUENCE</scope>
</reference>
<feature type="transmembrane region" description="Helical" evidence="7">
    <location>
        <begin position="186"/>
        <end position="207"/>
    </location>
</feature>
<keyword evidence="9" id="KW-1185">Reference proteome</keyword>
<dbReference type="GO" id="GO:0005886">
    <property type="term" value="C:plasma membrane"/>
    <property type="evidence" value="ECO:0007669"/>
    <property type="project" value="TreeGrafter"/>
</dbReference>
<dbReference type="AlphaFoldDB" id="A0A9W4XM63"/>
<comment type="subcellular location">
    <subcellularLocation>
        <location evidence="1">Membrane</location>
        <topology evidence="1">Multi-pass membrane protein</topology>
    </subcellularLocation>
</comment>
<evidence type="ECO:0000256" key="6">
    <source>
        <dbReference type="SAM" id="MobiDB-lite"/>
    </source>
</evidence>
<evidence type="ECO:0000256" key="3">
    <source>
        <dbReference type="ARBA" id="ARBA00022692"/>
    </source>
</evidence>
<dbReference type="OrthoDB" id="536545at2759"/>
<feature type="transmembrane region" description="Helical" evidence="7">
    <location>
        <begin position="115"/>
        <end position="136"/>
    </location>
</feature>
<dbReference type="GO" id="GO:0005783">
    <property type="term" value="C:endoplasmic reticulum"/>
    <property type="evidence" value="ECO:0007669"/>
    <property type="project" value="TreeGrafter"/>
</dbReference>
<feature type="transmembrane region" description="Helical" evidence="7">
    <location>
        <begin position="253"/>
        <end position="276"/>
    </location>
</feature>
<dbReference type="InterPro" id="IPR001425">
    <property type="entry name" value="Arc/bac/fun_rhodopsins"/>
</dbReference>
<feature type="region of interest" description="Disordered" evidence="6">
    <location>
        <begin position="305"/>
        <end position="337"/>
    </location>
</feature>
<dbReference type="InterPro" id="IPR043476">
    <property type="entry name" value="Yro2-like_7TM"/>
</dbReference>
<accession>A0A9W4XM63</accession>
<dbReference type="Proteomes" id="UP001152885">
    <property type="component" value="Unassembled WGS sequence"/>
</dbReference>
<name>A0A9W4XM63_9ASCO</name>